<gene>
    <name evidence="3" type="ORF">BGW36DRAFT_124829</name>
</gene>
<name>A0AAD4KZM6_9EURO</name>
<dbReference type="PANTHER" id="PTHR38790:SF4">
    <property type="entry name" value="2EXR DOMAIN-CONTAINING PROTEIN"/>
    <property type="match status" value="1"/>
</dbReference>
<dbReference type="PANTHER" id="PTHR38790">
    <property type="entry name" value="2EXR DOMAIN-CONTAINING PROTEIN-RELATED"/>
    <property type="match status" value="1"/>
</dbReference>
<dbReference type="GeneID" id="70239600"/>
<evidence type="ECO:0000259" key="2">
    <source>
        <dbReference type="Pfam" id="PF24864"/>
    </source>
</evidence>
<feature type="domain" description="DUF7730" evidence="2">
    <location>
        <begin position="23"/>
        <end position="252"/>
    </location>
</feature>
<sequence length="306" mass="35390">MMRRPLSFHRSENEGDLGPFDPSQSPLFSLPLEIRRQIYQDVLGGKIIHFIRCEDGTLACVVCPFQGHGFHRIYITPESHTLCFCDGLVTPDGLDIQVDKTTASEENRLSLLYTCRQIYIEAIDILTTHNIFNIQAQSEFQFGTLRGLQKAMSQSQFTTIRTLEISFVNDKFNEVQNLSNPAWFQHWSSMCSVLVEMEKLANLHIWINIEQGFGVEVTPEHETRFFAPLLSLGGIRCFLVEVSWPQTAHSVELLQDAPFSLIRRERFNSPWQVLDPIVYEHPSLTHGVVPRKRRWAMRLHSLFTWR</sequence>
<evidence type="ECO:0000256" key="1">
    <source>
        <dbReference type="SAM" id="MobiDB-lite"/>
    </source>
</evidence>
<dbReference type="RefSeq" id="XP_046073905.1">
    <property type="nucleotide sequence ID" value="XM_046209313.1"/>
</dbReference>
<dbReference type="InterPro" id="IPR056632">
    <property type="entry name" value="DUF7730"/>
</dbReference>
<evidence type="ECO:0000313" key="3">
    <source>
        <dbReference type="EMBL" id="KAH8700199.1"/>
    </source>
</evidence>
<dbReference type="Proteomes" id="UP001201262">
    <property type="component" value="Unassembled WGS sequence"/>
</dbReference>
<keyword evidence="4" id="KW-1185">Reference proteome</keyword>
<accession>A0AAD4KZM6</accession>
<comment type="caution">
    <text evidence="3">The sequence shown here is derived from an EMBL/GenBank/DDBJ whole genome shotgun (WGS) entry which is preliminary data.</text>
</comment>
<dbReference type="Pfam" id="PF24864">
    <property type="entry name" value="DUF7730"/>
    <property type="match status" value="1"/>
</dbReference>
<proteinExistence type="predicted"/>
<reference evidence="3" key="1">
    <citation type="submission" date="2021-12" db="EMBL/GenBank/DDBJ databases">
        <title>Convergent genome expansion in fungi linked to evolution of root-endophyte symbiosis.</title>
        <authorList>
            <consortium name="DOE Joint Genome Institute"/>
            <person name="Ke Y.-H."/>
            <person name="Bonito G."/>
            <person name="Liao H.-L."/>
            <person name="Looney B."/>
            <person name="Rojas-Flechas A."/>
            <person name="Nash J."/>
            <person name="Hameed K."/>
            <person name="Schadt C."/>
            <person name="Martin F."/>
            <person name="Crous P.W."/>
            <person name="Miettinen O."/>
            <person name="Magnuson J.K."/>
            <person name="Labbe J."/>
            <person name="Jacobson D."/>
            <person name="Doktycz M.J."/>
            <person name="Veneault-Fourrey C."/>
            <person name="Kuo A."/>
            <person name="Mondo S."/>
            <person name="Calhoun S."/>
            <person name="Riley R."/>
            <person name="Ohm R."/>
            <person name="LaButti K."/>
            <person name="Andreopoulos B."/>
            <person name="Pangilinan J."/>
            <person name="Nolan M."/>
            <person name="Tritt A."/>
            <person name="Clum A."/>
            <person name="Lipzen A."/>
            <person name="Daum C."/>
            <person name="Barry K."/>
            <person name="Grigoriev I.V."/>
            <person name="Vilgalys R."/>
        </authorList>
    </citation>
    <scope>NUCLEOTIDE SEQUENCE</scope>
    <source>
        <strain evidence="3">PMI_201</strain>
    </source>
</reference>
<dbReference type="AlphaFoldDB" id="A0AAD4KZM6"/>
<protein>
    <recommendedName>
        <fullName evidence="2">DUF7730 domain-containing protein</fullName>
    </recommendedName>
</protein>
<dbReference type="EMBL" id="JAJTJA010000004">
    <property type="protein sequence ID" value="KAH8700199.1"/>
    <property type="molecule type" value="Genomic_DNA"/>
</dbReference>
<organism evidence="3 4">
    <name type="scientific">Talaromyces proteolyticus</name>
    <dbReference type="NCBI Taxonomy" id="1131652"/>
    <lineage>
        <taxon>Eukaryota</taxon>
        <taxon>Fungi</taxon>
        <taxon>Dikarya</taxon>
        <taxon>Ascomycota</taxon>
        <taxon>Pezizomycotina</taxon>
        <taxon>Eurotiomycetes</taxon>
        <taxon>Eurotiomycetidae</taxon>
        <taxon>Eurotiales</taxon>
        <taxon>Trichocomaceae</taxon>
        <taxon>Talaromyces</taxon>
        <taxon>Talaromyces sect. Bacilispori</taxon>
    </lineage>
</organism>
<evidence type="ECO:0000313" key="4">
    <source>
        <dbReference type="Proteomes" id="UP001201262"/>
    </source>
</evidence>
<feature type="region of interest" description="Disordered" evidence="1">
    <location>
        <begin position="1"/>
        <end position="22"/>
    </location>
</feature>